<dbReference type="Gene3D" id="3.40.50.1980">
    <property type="entry name" value="Nitrogenase molybdenum iron protein domain"/>
    <property type="match status" value="2"/>
</dbReference>
<dbReference type="GO" id="GO:0016020">
    <property type="term" value="C:membrane"/>
    <property type="evidence" value="ECO:0007669"/>
    <property type="project" value="InterPro"/>
</dbReference>
<dbReference type="AlphaFoldDB" id="A0A4V3REI1"/>
<dbReference type="GO" id="GO:0046872">
    <property type="term" value="F:metal ion binding"/>
    <property type="evidence" value="ECO:0007669"/>
    <property type="project" value="UniProtKB-KW"/>
</dbReference>
<keyword evidence="7" id="KW-0479">Metal-binding</keyword>
<dbReference type="Proteomes" id="UP000309117">
    <property type="component" value="Unassembled WGS sequence"/>
</dbReference>
<keyword evidence="8" id="KW-0732">Signal</keyword>
<evidence type="ECO:0000256" key="13">
    <source>
        <dbReference type="ARBA" id="ARBA00031148"/>
    </source>
</evidence>
<evidence type="ECO:0000256" key="8">
    <source>
        <dbReference type="ARBA" id="ARBA00022729"/>
    </source>
</evidence>
<evidence type="ECO:0000256" key="7">
    <source>
        <dbReference type="ARBA" id="ARBA00022723"/>
    </source>
</evidence>
<dbReference type="PANTHER" id="PTHR30535:SF36">
    <property type="entry name" value="HIGH-AFFINITY HEME UPTAKE SYSTEM PROTEIN ISDE"/>
    <property type="match status" value="1"/>
</dbReference>
<protein>
    <recommendedName>
        <fullName evidence="3">High-affinity heme uptake system protein IsdE</fullName>
    </recommendedName>
    <alternativeName>
        <fullName evidence="14">Iron-regulated surface determinant protein E</fullName>
    </alternativeName>
    <alternativeName>
        <fullName evidence="13">Staphylococcal iron-regulated protein F</fullName>
    </alternativeName>
</protein>
<evidence type="ECO:0000313" key="16">
    <source>
        <dbReference type="EMBL" id="TGY16520.1"/>
    </source>
</evidence>
<dbReference type="Pfam" id="PF01497">
    <property type="entry name" value="Peripla_BP_2"/>
    <property type="match status" value="1"/>
</dbReference>
<evidence type="ECO:0000256" key="10">
    <source>
        <dbReference type="ARBA" id="ARBA00023136"/>
    </source>
</evidence>
<keyword evidence="10" id="KW-0472">Membrane</keyword>
<keyword evidence="12" id="KW-0449">Lipoprotein</keyword>
<comment type="similarity">
    <text evidence="2">Belongs to the bacterial solute-binding protein 8 family.</text>
</comment>
<dbReference type="PANTHER" id="PTHR30535">
    <property type="entry name" value="VITAMIN B12-BINDING PROTEIN"/>
    <property type="match status" value="1"/>
</dbReference>
<dbReference type="GO" id="GO:0071281">
    <property type="term" value="P:cellular response to iron ion"/>
    <property type="evidence" value="ECO:0007669"/>
    <property type="project" value="TreeGrafter"/>
</dbReference>
<dbReference type="InterPro" id="IPR019957">
    <property type="entry name" value="ABC_transptr_haem-bd_IsdE"/>
</dbReference>
<sequence>MKSHKGLIIGLIVFLLVLVGGGFTAKHFIDKKVADNQKIVATSAAIVEIFDKLNLNLAGVPKTQAKLPARYQNVPKIGSPMNPSVEKIASLNPTHVYAVSTLKDQYGAAFKKQSVDVTYLKLDSVNDLKSTLNNLGKEYYRTSEANTQINKINIAVKKVKTRIHGRKPKVLVLMGLPGANYMILTNKSYVGNLVQIAGGENVYHSNNQIYLSPSNESLATKNPDVILRLEHALPKVTLPQFKREFKTNSLWKKMLAVKNQRVYDLQQPDFNASANMNVPIALNKVSHWLYPEK</sequence>
<evidence type="ECO:0000256" key="1">
    <source>
        <dbReference type="ARBA" id="ARBA00001970"/>
    </source>
</evidence>
<evidence type="ECO:0000256" key="4">
    <source>
        <dbReference type="ARBA" id="ARBA00022448"/>
    </source>
</evidence>
<keyword evidence="4" id="KW-0813">Transport</keyword>
<comment type="caution">
    <text evidence="16">The sequence shown here is derived from an EMBL/GenBank/DDBJ whole genome shotgun (WGS) entry which is preliminary data.</text>
</comment>
<feature type="domain" description="Fe/B12 periplasmic-binding" evidence="15">
    <location>
        <begin position="38"/>
        <end position="293"/>
    </location>
</feature>
<organism evidence="16 17">
    <name type="scientific">Lactobacillus intestinalis</name>
    <dbReference type="NCBI Taxonomy" id="151781"/>
    <lineage>
        <taxon>Bacteria</taxon>
        <taxon>Bacillati</taxon>
        <taxon>Bacillota</taxon>
        <taxon>Bacilli</taxon>
        <taxon>Lactobacillales</taxon>
        <taxon>Lactobacillaceae</taxon>
        <taxon>Lactobacillus</taxon>
    </lineage>
</organism>
<evidence type="ECO:0000256" key="14">
    <source>
        <dbReference type="ARBA" id="ARBA00031463"/>
    </source>
</evidence>
<keyword evidence="5" id="KW-1003">Cell membrane</keyword>
<evidence type="ECO:0000256" key="5">
    <source>
        <dbReference type="ARBA" id="ARBA00022475"/>
    </source>
</evidence>
<evidence type="ECO:0000256" key="9">
    <source>
        <dbReference type="ARBA" id="ARBA00023004"/>
    </source>
</evidence>
<dbReference type="NCBIfam" id="TIGR03659">
    <property type="entry name" value="IsdE"/>
    <property type="match status" value="1"/>
</dbReference>
<evidence type="ECO:0000256" key="6">
    <source>
        <dbReference type="ARBA" id="ARBA00022617"/>
    </source>
</evidence>
<evidence type="ECO:0000259" key="15">
    <source>
        <dbReference type="PROSITE" id="PS50983"/>
    </source>
</evidence>
<dbReference type="InterPro" id="IPR002491">
    <property type="entry name" value="ABC_transptr_periplasmic_BD"/>
</dbReference>
<dbReference type="PROSITE" id="PS50983">
    <property type="entry name" value="FE_B12_PBP"/>
    <property type="match status" value="1"/>
</dbReference>
<keyword evidence="11" id="KW-0564">Palmitate</keyword>
<reference evidence="16 17" key="1">
    <citation type="submission" date="2019-04" db="EMBL/GenBank/DDBJ databases">
        <title>Microbes associate with the intestines of laboratory mice.</title>
        <authorList>
            <person name="Navarre W."/>
            <person name="Wong E."/>
            <person name="Huang K."/>
            <person name="Tropini C."/>
            <person name="Ng K."/>
            <person name="Yu B."/>
        </authorList>
    </citation>
    <scope>NUCLEOTIDE SEQUENCE [LARGE SCALE GENOMIC DNA]</scope>
    <source>
        <strain evidence="16 17">NM61_E11</strain>
    </source>
</reference>
<dbReference type="EMBL" id="SRYV01000004">
    <property type="protein sequence ID" value="TGY16520.1"/>
    <property type="molecule type" value="Genomic_DNA"/>
</dbReference>
<dbReference type="RefSeq" id="WP_135960359.1">
    <property type="nucleotide sequence ID" value="NZ_AQFR02000001.1"/>
</dbReference>
<evidence type="ECO:0000256" key="3">
    <source>
        <dbReference type="ARBA" id="ARBA00015862"/>
    </source>
</evidence>
<name>A0A4V3REI1_9LACO</name>
<evidence type="ECO:0000256" key="2">
    <source>
        <dbReference type="ARBA" id="ARBA00008814"/>
    </source>
</evidence>
<dbReference type="GO" id="GO:0020037">
    <property type="term" value="F:heme binding"/>
    <property type="evidence" value="ECO:0007669"/>
    <property type="project" value="InterPro"/>
</dbReference>
<comment type="cofactor">
    <cofactor evidence="1">
        <name>heme b</name>
        <dbReference type="ChEBI" id="CHEBI:60344"/>
    </cofactor>
</comment>
<accession>A0A4V3REI1</accession>
<keyword evidence="9" id="KW-0408">Iron</keyword>
<proteinExistence type="inferred from homology"/>
<evidence type="ECO:0000256" key="11">
    <source>
        <dbReference type="ARBA" id="ARBA00023139"/>
    </source>
</evidence>
<evidence type="ECO:0000313" key="17">
    <source>
        <dbReference type="Proteomes" id="UP000309117"/>
    </source>
</evidence>
<dbReference type="GO" id="GO:0015886">
    <property type="term" value="P:heme transport"/>
    <property type="evidence" value="ECO:0007669"/>
    <property type="project" value="InterPro"/>
</dbReference>
<dbReference type="SUPFAM" id="SSF53807">
    <property type="entry name" value="Helical backbone' metal receptor"/>
    <property type="match status" value="1"/>
</dbReference>
<keyword evidence="6" id="KW-0349">Heme</keyword>
<dbReference type="InterPro" id="IPR050902">
    <property type="entry name" value="ABC_Transporter_SBP"/>
</dbReference>
<gene>
    <name evidence="16" type="primary">isdE</name>
    <name evidence="16" type="ORF">E5351_02840</name>
</gene>
<evidence type="ECO:0000256" key="12">
    <source>
        <dbReference type="ARBA" id="ARBA00023288"/>
    </source>
</evidence>